<protein>
    <submittedName>
        <fullName evidence="1">Uncharacterized protein</fullName>
    </submittedName>
</protein>
<name>A0A5J4X388_9EUKA</name>
<sequence length="423" mass="49337">MAIKDSTIVETISNESINIKCITSEKGPKRQYNHKSKIDNKAKELMDKLIKQQELERIKREQDKFDVQKKEADEQEFTKHIMEDVDQKKSKKSEKKQVTGKLIDLALIKDDDLCVIDFDINKKLSIEETDKIRQNIMDNMLPANEGLVMTAYGGLHVYCNRGGYTLPSNRCVKCIVLDNIEIDIFGQIFKYKEHGGMEQKELVQNRVVGPNLSSRETKYNKRETLKYEAINDWGNMTHLASLREILDSWNVDIEIPFKEYIYKVNMREFGWQIIEEGTIEQMNDEIAQACVNELNNPEIHNYPQLINLEVFLLSAKIKIYDQLRSIRLWQDGKKRITAIDALEQYHSLFGDSLCSPFTQHNRVVDSVIRTIRNGFGQDLLGFATPTQMQLMVEIYNKTPHLAFMNRFTPKQVQYNRELEDKII</sequence>
<evidence type="ECO:0000313" key="2">
    <source>
        <dbReference type="Proteomes" id="UP000324800"/>
    </source>
</evidence>
<proteinExistence type="predicted"/>
<evidence type="ECO:0000313" key="1">
    <source>
        <dbReference type="EMBL" id="KAA6401721.1"/>
    </source>
</evidence>
<reference evidence="1 2" key="1">
    <citation type="submission" date="2019-03" db="EMBL/GenBank/DDBJ databases">
        <title>Single cell metagenomics reveals metabolic interactions within the superorganism composed of flagellate Streblomastix strix and complex community of Bacteroidetes bacteria on its surface.</title>
        <authorList>
            <person name="Treitli S.C."/>
            <person name="Kolisko M."/>
            <person name="Husnik F."/>
            <person name="Keeling P."/>
            <person name="Hampl V."/>
        </authorList>
    </citation>
    <scope>NUCLEOTIDE SEQUENCE [LARGE SCALE GENOMIC DNA]</scope>
    <source>
        <strain evidence="1">ST1C</strain>
    </source>
</reference>
<organism evidence="1 2">
    <name type="scientific">Streblomastix strix</name>
    <dbReference type="NCBI Taxonomy" id="222440"/>
    <lineage>
        <taxon>Eukaryota</taxon>
        <taxon>Metamonada</taxon>
        <taxon>Preaxostyla</taxon>
        <taxon>Oxymonadida</taxon>
        <taxon>Streblomastigidae</taxon>
        <taxon>Streblomastix</taxon>
    </lineage>
</organism>
<comment type="caution">
    <text evidence="1">The sequence shown here is derived from an EMBL/GenBank/DDBJ whole genome shotgun (WGS) entry which is preliminary data.</text>
</comment>
<dbReference type="EMBL" id="SNRW01000343">
    <property type="protein sequence ID" value="KAA6401721.1"/>
    <property type="molecule type" value="Genomic_DNA"/>
</dbReference>
<dbReference type="Proteomes" id="UP000324800">
    <property type="component" value="Unassembled WGS sequence"/>
</dbReference>
<accession>A0A5J4X388</accession>
<gene>
    <name evidence="1" type="ORF">EZS28_002749</name>
</gene>
<dbReference type="AlphaFoldDB" id="A0A5J4X388"/>